<comment type="caution">
    <text evidence="2">The sequence shown here is derived from an EMBL/GenBank/DDBJ whole genome shotgun (WGS) entry which is preliminary data.</text>
</comment>
<feature type="region of interest" description="Disordered" evidence="1">
    <location>
        <begin position="14"/>
        <end position="112"/>
    </location>
</feature>
<evidence type="ECO:0000313" key="2">
    <source>
        <dbReference type="EMBL" id="TFA97587.1"/>
    </source>
</evidence>
<evidence type="ECO:0000256" key="1">
    <source>
        <dbReference type="SAM" id="MobiDB-lite"/>
    </source>
</evidence>
<accession>A0ABY2GP21</accession>
<dbReference type="EMBL" id="PPTA01000030">
    <property type="protein sequence ID" value="TFA97587.1"/>
    <property type="molecule type" value="Genomic_DNA"/>
</dbReference>
<dbReference type="GeneID" id="300582171"/>
<protein>
    <submittedName>
        <fullName evidence="2">Uncharacterized protein</fullName>
    </submittedName>
</protein>
<dbReference type="RefSeq" id="XP_073553789.1">
    <property type="nucleotide sequence ID" value="XM_073707721.1"/>
</dbReference>
<reference evidence="2 3" key="1">
    <citation type="submission" date="2018-01" db="EMBL/GenBank/DDBJ databases">
        <title>Genome characterization of the sugarcane-associated fungus Trichoderma ghanense CCMA-1212 and their application in lignocelulose bioconversion.</title>
        <authorList>
            <person name="Steindorff A.S."/>
            <person name="Mendes T.D."/>
            <person name="Vilela E.S.D."/>
            <person name="Rodrigues D.S."/>
            <person name="Formighieri E.F."/>
            <person name="Melo I.S."/>
            <person name="Favaro L.C.L."/>
        </authorList>
    </citation>
    <scope>NUCLEOTIDE SEQUENCE [LARGE SCALE GENOMIC DNA]</scope>
    <source>
        <strain evidence="2 3">CCMA-1212</strain>
    </source>
</reference>
<dbReference type="Proteomes" id="UP001642720">
    <property type="component" value="Unassembled WGS sequence"/>
</dbReference>
<keyword evidence="3" id="KW-1185">Reference proteome</keyword>
<feature type="compositionally biased region" description="Basic and acidic residues" evidence="1">
    <location>
        <begin position="18"/>
        <end position="31"/>
    </location>
</feature>
<feature type="compositionally biased region" description="Low complexity" evidence="1">
    <location>
        <begin position="75"/>
        <end position="98"/>
    </location>
</feature>
<name>A0ABY2GP21_9HYPO</name>
<proteinExistence type="predicted"/>
<sequence length="112" mass="11755">MVVMVSLVLAVDEWGEDDSCRGEAGDARDADADAEEAEAAERAAEGEEAEAEAEAEEEEEAVARDAVTPGGGGCDDMMMGCRQQAGTRATRTRANGRQWDGGTAEECEMHSG</sequence>
<gene>
    <name evidence="2" type="ORF">CCMA1212_010685</name>
</gene>
<feature type="compositionally biased region" description="Acidic residues" evidence="1">
    <location>
        <begin position="46"/>
        <end position="60"/>
    </location>
</feature>
<evidence type="ECO:0000313" key="3">
    <source>
        <dbReference type="Proteomes" id="UP001642720"/>
    </source>
</evidence>
<organism evidence="2 3">
    <name type="scientific">Trichoderma ghanense</name>
    <dbReference type="NCBI Taxonomy" id="65468"/>
    <lineage>
        <taxon>Eukaryota</taxon>
        <taxon>Fungi</taxon>
        <taxon>Dikarya</taxon>
        <taxon>Ascomycota</taxon>
        <taxon>Pezizomycotina</taxon>
        <taxon>Sordariomycetes</taxon>
        <taxon>Hypocreomycetidae</taxon>
        <taxon>Hypocreales</taxon>
        <taxon>Hypocreaceae</taxon>
        <taxon>Trichoderma</taxon>
    </lineage>
</organism>